<name>A0AAT9JUB1_SYNEL</name>
<dbReference type="EMBL" id="CP034671">
    <property type="protein sequence ID" value="QFZ91364.2"/>
    <property type="molecule type" value="Genomic_DNA"/>
</dbReference>
<dbReference type="InterPro" id="IPR050508">
    <property type="entry name" value="Methyltransf_Superfamily"/>
</dbReference>
<proteinExistence type="predicted"/>
<keyword evidence="2" id="KW-0808">Transferase</keyword>
<protein>
    <submittedName>
        <fullName evidence="2">Class I SAM-dependent methyltransferase</fullName>
        <ecNumber evidence="2">2.1.1.-</ecNumber>
    </submittedName>
</protein>
<dbReference type="InterPro" id="IPR029063">
    <property type="entry name" value="SAM-dependent_MTases_sf"/>
</dbReference>
<reference evidence="2" key="1">
    <citation type="submission" date="2024-01" db="EMBL/GenBank/DDBJ databases">
        <title>Synechococcus elongatus PCC 11802, a close yet different native of Synechococcus elongatus PCC 11801.</title>
        <authorList>
            <person name="Jaiswal D."/>
            <person name="Sengupta A."/>
            <person name="Sengupta S."/>
            <person name="Pakrasi H.B."/>
            <person name="Wangikar P."/>
        </authorList>
    </citation>
    <scope>NUCLEOTIDE SEQUENCE</scope>
    <source>
        <strain evidence="2">PCC 11802</strain>
    </source>
</reference>
<dbReference type="AlphaFoldDB" id="A0AAT9JUB1"/>
<dbReference type="GO" id="GO:0032259">
    <property type="term" value="P:methylation"/>
    <property type="evidence" value="ECO:0007669"/>
    <property type="project" value="UniProtKB-KW"/>
</dbReference>
<dbReference type="PANTHER" id="PTHR42912">
    <property type="entry name" value="METHYLTRANSFERASE"/>
    <property type="match status" value="1"/>
</dbReference>
<organism evidence="2">
    <name type="scientific">Synechococcus elongatus PCC 11802</name>
    <dbReference type="NCBI Taxonomy" id="2283154"/>
    <lineage>
        <taxon>Bacteria</taxon>
        <taxon>Bacillati</taxon>
        <taxon>Cyanobacteriota</taxon>
        <taxon>Cyanophyceae</taxon>
        <taxon>Synechococcales</taxon>
        <taxon>Synechococcaceae</taxon>
        <taxon>Synechococcus</taxon>
    </lineage>
</organism>
<accession>A0AAT9JUB1</accession>
<gene>
    <name evidence="2" type="ORF">EKO22_02250</name>
</gene>
<dbReference type="EC" id="2.1.1.-" evidence="2"/>
<dbReference type="SUPFAM" id="SSF53335">
    <property type="entry name" value="S-adenosyl-L-methionine-dependent methyltransferases"/>
    <property type="match status" value="1"/>
</dbReference>
<dbReference type="InterPro" id="IPR013216">
    <property type="entry name" value="Methyltransf_11"/>
</dbReference>
<feature type="domain" description="Methyltransferase type 11" evidence="1">
    <location>
        <begin position="50"/>
        <end position="143"/>
    </location>
</feature>
<dbReference type="GO" id="GO:0008757">
    <property type="term" value="F:S-adenosylmethionine-dependent methyltransferase activity"/>
    <property type="evidence" value="ECO:0007669"/>
    <property type="project" value="InterPro"/>
</dbReference>
<sequence>MVTEMIENNSVQAEYARLAPTYDHRWAFYIDATIQATLQRLDLRSNATVLDLGCGTGVLLQQLVNQYPTVTLIGLDTSAAMLEAARKKLPPSVDLQLSSVEQLPFPAHQFDCIISTSAFHYFRNPSQAIREMARVLKLNGRLLLTDWCRDYWTMAGLDLWLKLTDRAHFKTYSFRELKDLLDREGLQSLSIEQYRINWFWGLMTAQAVKVAESNRE</sequence>
<dbReference type="CDD" id="cd02440">
    <property type="entry name" value="AdoMet_MTases"/>
    <property type="match status" value="1"/>
</dbReference>
<dbReference type="Gene3D" id="3.40.50.150">
    <property type="entry name" value="Vaccinia Virus protein VP39"/>
    <property type="match status" value="1"/>
</dbReference>
<evidence type="ECO:0000313" key="2">
    <source>
        <dbReference type="EMBL" id="QFZ91364.2"/>
    </source>
</evidence>
<dbReference type="Pfam" id="PF08241">
    <property type="entry name" value="Methyltransf_11"/>
    <property type="match status" value="1"/>
</dbReference>
<dbReference type="RefSeq" id="WP_208677606.1">
    <property type="nucleotide sequence ID" value="NZ_CP034671.2"/>
</dbReference>
<dbReference type="PANTHER" id="PTHR42912:SF45">
    <property type="entry name" value="23S RRNA (GUANINE(745)-N(1))-METHYLTRANSFERASE"/>
    <property type="match status" value="1"/>
</dbReference>
<evidence type="ECO:0000259" key="1">
    <source>
        <dbReference type="Pfam" id="PF08241"/>
    </source>
</evidence>
<keyword evidence="2" id="KW-0489">Methyltransferase</keyword>